<proteinExistence type="inferred from homology"/>
<dbReference type="Gene3D" id="3.40.190.290">
    <property type="match status" value="1"/>
</dbReference>
<dbReference type="PANTHER" id="PTHR30537:SF72">
    <property type="entry name" value="LYSR FAMILY TRANSCRIPTIONAL REGULATOR"/>
    <property type="match status" value="1"/>
</dbReference>
<dbReference type="GO" id="GO:0043565">
    <property type="term" value="F:sequence-specific DNA binding"/>
    <property type="evidence" value="ECO:0007669"/>
    <property type="project" value="TreeGrafter"/>
</dbReference>
<keyword evidence="4" id="KW-0804">Transcription</keyword>
<keyword evidence="2" id="KW-0805">Transcription regulation</keyword>
<evidence type="ECO:0000256" key="3">
    <source>
        <dbReference type="ARBA" id="ARBA00023125"/>
    </source>
</evidence>
<dbReference type="PANTHER" id="PTHR30537">
    <property type="entry name" value="HTH-TYPE TRANSCRIPTIONAL REGULATOR"/>
    <property type="match status" value="1"/>
</dbReference>
<gene>
    <name evidence="6" type="ORF">ABS648_11240</name>
</gene>
<reference evidence="6" key="1">
    <citation type="submission" date="2023-08" db="EMBL/GenBank/DDBJ databases">
        <title>Increased levels of nutrients transform a symbiont into a lethal pathobiont.</title>
        <authorList>
            <person name="Lachnit T."/>
            <person name="Ulrich L."/>
            <person name="Willmer F.M."/>
            <person name="Hasenbein T."/>
            <person name="Steiner L.X."/>
            <person name="Wolters M."/>
            <person name="Herbst E.M."/>
            <person name="Deines P."/>
        </authorList>
    </citation>
    <scope>NUCLEOTIDE SEQUENCE</scope>
    <source>
        <strain evidence="6">T3</strain>
    </source>
</reference>
<dbReference type="SUPFAM" id="SSF53850">
    <property type="entry name" value="Periplasmic binding protein-like II"/>
    <property type="match status" value="1"/>
</dbReference>
<sequence length="299" mass="33054">MNKLELLRTFARVTELSSFTQAGESLGLPRSSVSEQVQALEQLLGARLLQRTTRKVQATQDGLALYERSKALLAQMDELEGMFRQDGEVLAGRLRVDMPSRIARQVVMPHLGEFLDAHPGLELELSGTDRRVDLVREGFDCVLRAGNLVDETLVARALGAMPMVNCASPEYLARHGTPHSLDDLARHRLVHYLPVLGARPDGFEYLLGGKVHRVAMAGNLTVNNADAYEGACLGGLGLIQAPRMGLREHLASGALVELLPGYPAPPLPLNLLYAHRHLPRRVRAFIDWLEGLLDRERNR</sequence>
<accession>A0AAU7Y9C2</accession>
<dbReference type="FunFam" id="3.40.190.290:FF:000001">
    <property type="entry name" value="Transcriptional regulator, LysR family"/>
    <property type="match status" value="1"/>
</dbReference>
<dbReference type="RefSeq" id="WP_236234948.1">
    <property type="nucleotide sequence ID" value="NZ_CP158373.1"/>
</dbReference>
<evidence type="ECO:0000259" key="5">
    <source>
        <dbReference type="PROSITE" id="PS50931"/>
    </source>
</evidence>
<dbReference type="GO" id="GO:0006351">
    <property type="term" value="P:DNA-templated transcription"/>
    <property type="evidence" value="ECO:0007669"/>
    <property type="project" value="TreeGrafter"/>
</dbReference>
<dbReference type="CDD" id="cd08472">
    <property type="entry name" value="PBP2_CrgA_like_3"/>
    <property type="match status" value="1"/>
</dbReference>
<evidence type="ECO:0000256" key="1">
    <source>
        <dbReference type="ARBA" id="ARBA00009437"/>
    </source>
</evidence>
<dbReference type="InterPro" id="IPR036390">
    <property type="entry name" value="WH_DNA-bd_sf"/>
</dbReference>
<protein>
    <submittedName>
        <fullName evidence="6">LysR family transcriptional regulator</fullName>
    </submittedName>
</protein>
<dbReference type="FunFam" id="1.10.10.10:FF:000001">
    <property type="entry name" value="LysR family transcriptional regulator"/>
    <property type="match status" value="1"/>
</dbReference>
<dbReference type="AlphaFoldDB" id="A0AAU7Y9C2"/>
<dbReference type="InterPro" id="IPR000847">
    <property type="entry name" value="LysR_HTH_N"/>
</dbReference>
<dbReference type="InterPro" id="IPR005119">
    <property type="entry name" value="LysR_subst-bd"/>
</dbReference>
<organism evidence="6">
    <name type="scientific">Pseudomonas solani</name>
    <dbReference type="NCBI Taxonomy" id="2731552"/>
    <lineage>
        <taxon>Bacteria</taxon>
        <taxon>Pseudomonadati</taxon>
        <taxon>Pseudomonadota</taxon>
        <taxon>Gammaproteobacteria</taxon>
        <taxon>Pseudomonadales</taxon>
        <taxon>Pseudomonadaceae</taxon>
        <taxon>Pseudomonas</taxon>
    </lineage>
</organism>
<dbReference type="InterPro" id="IPR036388">
    <property type="entry name" value="WH-like_DNA-bd_sf"/>
</dbReference>
<feature type="domain" description="HTH lysR-type" evidence="5">
    <location>
        <begin position="1"/>
        <end position="59"/>
    </location>
</feature>
<dbReference type="GO" id="GO:0003700">
    <property type="term" value="F:DNA-binding transcription factor activity"/>
    <property type="evidence" value="ECO:0007669"/>
    <property type="project" value="InterPro"/>
</dbReference>
<dbReference type="Pfam" id="PF00126">
    <property type="entry name" value="HTH_1"/>
    <property type="match status" value="1"/>
</dbReference>
<dbReference type="PROSITE" id="PS50931">
    <property type="entry name" value="HTH_LYSR"/>
    <property type="match status" value="1"/>
</dbReference>
<dbReference type="EMBL" id="CP158373">
    <property type="protein sequence ID" value="XBY66302.1"/>
    <property type="molecule type" value="Genomic_DNA"/>
</dbReference>
<dbReference type="SUPFAM" id="SSF46785">
    <property type="entry name" value="Winged helix' DNA-binding domain"/>
    <property type="match status" value="1"/>
</dbReference>
<evidence type="ECO:0000256" key="2">
    <source>
        <dbReference type="ARBA" id="ARBA00023015"/>
    </source>
</evidence>
<evidence type="ECO:0000313" key="6">
    <source>
        <dbReference type="EMBL" id="XBY66302.1"/>
    </source>
</evidence>
<dbReference type="InterPro" id="IPR058163">
    <property type="entry name" value="LysR-type_TF_proteobact-type"/>
</dbReference>
<comment type="similarity">
    <text evidence="1">Belongs to the LysR transcriptional regulatory family.</text>
</comment>
<evidence type="ECO:0000256" key="4">
    <source>
        <dbReference type="ARBA" id="ARBA00023163"/>
    </source>
</evidence>
<dbReference type="Gene3D" id="1.10.10.10">
    <property type="entry name" value="Winged helix-like DNA-binding domain superfamily/Winged helix DNA-binding domain"/>
    <property type="match status" value="1"/>
</dbReference>
<name>A0AAU7Y9C2_9PSED</name>
<keyword evidence="3" id="KW-0238">DNA-binding</keyword>
<dbReference type="Pfam" id="PF03466">
    <property type="entry name" value="LysR_substrate"/>
    <property type="match status" value="1"/>
</dbReference>